<protein>
    <submittedName>
        <fullName evidence="2">Putative secreted peptide</fullName>
    </submittedName>
</protein>
<reference evidence="2" key="1">
    <citation type="submission" date="2018-01" db="EMBL/GenBank/DDBJ databases">
        <title>An insight into the sialome of Amazonian anophelines.</title>
        <authorList>
            <person name="Ribeiro J.M."/>
            <person name="Scarpassa V."/>
            <person name="Calvo E."/>
        </authorList>
    </citation>
    <scope>NUCLEOTIDE SEQUENCE</scope>
    <source>
        <tissue evidence="2">Salivary glands</tissue>
    </source>
</reference>
<evidence type="ECO:0000313" key="2">
    <source>
        <dbReference type="EMBL" id="MBW31415.1"/>
    </source>
</evidence>
<sequence length="73" mass="8154">MMLIFGLVAIVILVLVELGQLPGRAEWRIDGVCLVELTVVDLVHLVLLVVEHDRFEPITPQDLRVDVARAGLR</sequence>
<keyword evidence="1" id="KW-0732">Signal</keyword>
<feature type="signal peptide" evidence="1">
    <location>
        <begin position="1"/>
        <end position="18"/>
    </location>
</feature>
<accession>A0A2M3ZSE5</accession>
<feature type="chain" id="PRO_5014669493" evidence="1">
    <location>
        <begin position="19"/>
        <end position="73"/>
    </location>
</feature>
<name>A0A2M3ZSE5_9DIPT</name>
<dbReference type="EMBL" id="GGFM01010664">
    <property type="protein sequence ID" value="MBW31415.1"/>
    <property type="molecule type" value="Transcribed_RNA"/>
</dbReference>
<dbReference type="AlphaFoldDB" id="A0A2M3ZSE5"/>
<organism evidence="2">
    <name type="scientific">Anopheles braziliensis</name>
    <dbReference type="NCBI Taxonomy" id="58242"/>
    <lineage>
        <taxon>Eukaryota</taxon>
        <taxon>Metazoa</taxon>
        <taxon>Ecdysozoa</taxon>
        <taxon>Arthropoda</taxon>
        <taxon>Hexapoda</taxon>
        <taxon>Insecta</taxon>
        <taxon>Pterygota</taxon>
        <taxon>Neoptera</taxon>
        <taxon>Endopterygota</taxon>
        <taxon>Diptera</taxon>
        <taxon>Nematocera</taxon>
        <taxon>Culicoidea</taxon>
        <taxon>Culicidae</taxon>
        <taxon>Anophelinae</taxon>
        <taxon>Anopheles</taxon>
    </lineage>
</organism>
<evidence type="ECO:0000256" key="1">
    <source>
        <dbReference type="SAM" id="SignalP"/>
    </source>
</evidence>
<proteinExistence type="predicted"/>